<reference evidence="1 2" key="1">
    <citation type="submission" date="2018-02" db="EMBL/GenBank/DDBJ databases">
        <title>The genomes of Aspergillus section Nigri reveals drivers in fungal speciation.</title>
        <authorList>
            <consortium name="DOE Joint Genome Institute"/>
            <person name="Vesth T.C."/>
            <person name="Nybo J."/>
            <person name="Theobald S."/>
            <person name="Brandl J."/>
            <person name="Frisvad J.C."/>
            <person name="Nielsen K.F."/>
            <person name="Lyhne E.K."/>
            <person name="Kogle M.E."/>
            <person name="Kuo A."/>
            <person name="Riley R."/>
            <person name="Clum A."/>
            <person name="Nolan M."/>
            <person name="Lipzen A."/>
            <person name="Salamov A."/>
            <person name="Henrissat B."/>
            <person name="Wiebenga A."/>
            <person name="De vries R.P."/>
            <person name="Grigoriev I.V."/>
            <person name="Mortensen U.H."/>
            <person name="Andersen M.R."/>
            <person name="Baker S.E."/>
        </authorList>
    </citation>
    <scope>NUCLEOTIDE SEQUENCE [LARGE SCALE GENOMIC DNA]</scope>
    <source>
        <strain evidence="1 2">CBS 121057</strain>
    </source>
</reference>
<accession>A0A319E0E1</accession>
<evidence type="ECO:0000313" key="2">
    <source>
        <dbReference type="Proteomes" id="UP000248423"/>
    </source>
</evidence>
<keyword evidence="2" id="KW-1185">Reference proteome</keyword>
<evidence type="ECO:0000313" key="1">
    <source>
        <dbReference type="EMBL" id="PYI02940.1"/>
    </source>
</evidence>
<sequence>MGLCLIHPVDFTVGMHVIFSRSSGLPARTMRILEFSGSKSRHTRDDLFQFIEKAQRNRLLFNLPSQRTTWQSLKYRSVSSNERCALVALFAGCCCLIECNNSAWDKEKLFELQFS</sequence>
<name>A0A319E0E1_ASPSB</name>
<dbReference type="EMBL" id="KZ826387">
    <property type="protein sequence ID" value="PYI02940.1"/>
    <property type="molecule type" value="Genomic_DNA"/>
</dbReference>
<proteinExistence type="predicted"/>
<dbReference type="VEuPathDB" id="FungiDB:BO78DRAFT_210858"/>
<protein>
    <submittedName>
        <fullName evidence="1">Uncharacterized protein</fullName>
    </submittedName>
</protein>
<organism evidence="1 2">
    <name type="scientific">Aspergillus sclerotiicarbonarius (strain CBS 121057 / IBT 28362)</name>
    <dbReference type="NCBI Taxonomy" id="1448318"/>
    <lineage>
        <taxon>Eukaryota</taxon>
        <taxon>Fungi</taxon>
        <taxon>Dikarya</taxon>
        <taxon>Ascomycota</taxon>
        <taxon>Pezizomycotina</taxon>
        <taxon>Eurotiomycetes</taxon>
        <taxon>Eurotiomycetidae</taxon>
        <taxon>Eurotiales</taxon>
        <taxon>Aspergillaceae</taxon>
        <taxon>Aspergillus</taxon>
        <taxon>Aspergillus subgen. Circumdati</taxon>
    </lineage>
</organism>
<gene>
    <name evidence="1" type="ORF">BO78DRAFT_210858</name>
</gene>
<dbReference type="Proteomes" id="UP000248423">
    <property type="component" value="Unassembled WGS sequence"/>
</dbReference>
<dbReference type="AlphaFoldDB" id="A0A319E0E1"/>